<proteinExistence type="predicted"/>
<reference evidence="2" key="1">
    <citation type="journal article" date="2020" name="Stud. Mycol.">
        <title>101 Dothideomycetes genomes: a test case for predicting lifestyles and emergence of pathogens.</title>
        <authorList>
            <person name="Haridas S."/>
            <person name="Albert R."/>
            <person name="Binder M."/>
            <person name="Bloem J."/>
            <person name="Labutti K."/>
            <person name="Salamov A."/>
            <person name="Andreopoulos B."/>
            <person name="Baker S."/>
            <person name="Barry K."/>
            <person name="Bills G."/>
            <person name="Bluhm B."/>
            <person name="Cannon C."/>
            <person name="Castanera R."/>
            <person name="Culley D."/>
            <person name="Daum C."/>
            <person name="Ezra D."/>
            <person name="Gonzalez J."/>
            <person name="Henrissat B."/>
            <person name="Kuo A."/>
            <person name="Liang C."/>
            <person name="Lipzen A."/>
            <person name="Lutzoni F."/>
            <person name="Magnuson J."/>
            <person name="Mondo S."/>
            <person name="Nolan M."/>
            <person name="Ohm R."/>
            <person name="Pangilinan J."/>
            <person name="Park H.-J."/>
            <person name="Ramirez L."/>
            <person name="Alfaro M."/>
            <person name="Sun H."/>
            <person name="Tritt A."/>
            <person name="Yoshinaga Y."/>
            <person name="Zwiers L.-H."/>
            <person name="Turgeon B."/>
            <person name="Goodwin S."/>
            <person name="Spatafora J."/>
            <person name="Crous P."/>
            <person name="Grigoriev I."/>
        </authorList>
    </citation>
    <scope>NUCLEOTIDE SEQUENCE</scope>
    <source>
        <strain evidence="2">CBS 175.79</strain>
    </source>
</reference>
<evidence type="ECO:0000313" key="2">
    <source>
        <dbReference type="EMBL" id="KAF2009531.1"/>
    </source>
</evidence>
<dbReference type="OrthoDB" id="3787314at2759"/>
<dbReference type="RefSeq" id="XP_033377870.1">
    <property type="nucleotide sequence ID" value="XM_033532483.1"/>
</dbReference>
<feature type="signal peptide" evidence="1">
    <location>
        <begin position="1"/>
        <end position="21"/>
    </location>
</feature>
<gene>
    <name evidence="2" type="ORF">BU24DRAFT_467895</name>
</gene>
<feature type="chain" id="PRO_5025422323" evidence="1">
    <location>
        <begin position="22"/>
        <end position="127"/>
    </location>
</feature>
<accession>A0A6A5X9B0</accession>
<dbReference type="AlphaFoldDB" id="A0A6A5X9B0"/>
<evidence type="ECO:0000313" key="3">
    <source>
        <dbReference type="Proteomes" id="UP000799778"/>
    </source>
</evidence>
<evidence type="ECO:0000256" key="1">
    <source>
        <dbReference type="SAM" id="SignalP"/>
    </source>
</evidence>
<dbReference type="EMBL" id="ML978078">
    <property type="protein sequence ID" value="KAF2009531.1"/>
    <property type="molecule type" value="Genomic_DNA"/>
</dbReference>
<sequence>MRSFQQVLVFLFAAIFAFAYAQDATSYDETVYITSTVYRVNTVTLSTSPTASLVNSTSTISATHPVGTGYPSHSANGTTAIYPTGGSPSITSSPSPSTPVDFPGAASQLNVNALLAVLAAGVGYMAL</sequence>
<name>A0A6A5X9B0_9PLEO</name>
<organism evidence="2 3">
    <name type="scientific">Aaosphaeria arxii CBS 175.79</name>
    <dbReference type="NCBI Taxonomy" id="1450172"/>
    <lineage>
        <taxon>Eukaryota</taxon>
        <taxon>Fungi</taxon>
        <taxon>Dikarya</taxon>
        <taxon>Ascomycota</taxon>
        <taxon>Pezizomycotina</taxon>
        <taxon>Dothideomycetes</taxon>
        <taxon>Pleosporomycetidae</taxon>
        <taxon>Pleosporales</taxon>
        <taxon>Pleosporales incertae sedis</taxon>
        <taxon>Aaosphaeria</taxon>
    </lineage>
</organism>
<keyword evidence="3" id="KW-1185">Reference proteome</keyword>
<protein>
    <submittedName>
        <fullName evidence="2">Uncharacterized protein</fullName>
    </submittedName>
</protein>
<dbReference type="Proteomes" id="UP000799778">
    <property type="component" value="Unassembled WGS sequence"/>
</dbReference>
<dbReference type="GeneID" id="54289880"/>
<keyword evidence="1" id="KW-0732">Signal</keyword>